<reference evidence="2" key="1">
    <citation type="submission" date="2014-11" db="EMBL/GenBank/DDBJ databases">
        <authorList>
            <person name="Amaro Gonzalez C."/>
        </authorList>
    </citation>
    <scope>NUCLEOTIDE SEQUENCE</scope>
</reference>
<feature type="chain" id="PRO_5002434674" evidence="1">
    <location>
        <begin position="21"/>
        <end position="56"/>
    </location>
</feature>
<dbReference type="EMBL" id="GBXM01013148">
    <property type="protein sequence ID" value="JAH95429.1"/>
    <property type="molecule type" value="Transcribed_RNA"/>
</dbReference>
<evidence type="ECO:0000256" key="1">
    <source>
        <dbReference type="SAM" id="SignalP"/>
    </source>
</evidence>
<keyword evidence="1" id="KW-0732">Signal</keyword>
<sequence>MLRSWTSLWLHLIGLLTCFTRPISEVLRCLTGCSAAHCFKVQVTWILKSSTELLLF</sequence>
<organism evidence="2">
    <name type="scientific">Anguilla anguilla</name>
    <name type="common">European freshwater eel</name>
    <name type="synonym">Muraena anguilla</name>
    <dbReference type="NCBI Taxonomy" id="7936"/>
    <lineage>
        <taxon>Eukaryota</taxon>
        <taxon>Metazoa</taxon>
        <taxon>Chordata</taxon>
        <taxon>Craniata</taxon>
        <taxon>Vertebrata</taxon>
        <taxon>Euteleostomi</taxon>
        <taxon>Actinopterygii</taxon>
        <taxon>Neopterygii</taxon>
        <taxon>Teleostei</taxon>
        <taxon>Anguilliformes</taxon>
        <taxon>Anguillidae</taxon>
        <taxon>Anguilla</taxon>
    </lineage>
</organism>
<dbReference type="AlphaFoldDB" id="A0A0E9WYL1"/>
<feature type="signal peptide" evidence="1">
    <location>
        <begin position="1"/>
        <end position="20"/>
    </location>
</feature>
<protein>
    <submittedName>
        <fullName evidence="2">Uncharacterized protein</fullName>
    </submittedName>
</protein>
<accession>A0A0E9WYL1</accession>
<proteinExistence type="predicted"/>
<reference evidence="2" key="2">
    <citation type="journal article" date="2015" name="Fish Shellfish Immunol.">
        <title>Early steps in the European eel (Anguilla anguilla)-Vibrio vulnificus interaction in the gills: Role of the RtxA13 toxin.</title>
        <authorList>
            <person name="Callol A."/>
            <person name="Pajuelo D."/>
            <person name="Ebbesson L."/>
            <person name="Teles M."/>
            <person name="MacKenzie S."/>
            <person name="Amaro C."/>
        </authorList>
    </citation>
    <scope>NUCLEOTIDE SEQUENCE</scope>
</reference>
<evidence type="ECO:0000313" key="2">
    <source>
        <dbReference type="EMBL" id="JAH95429.1"/>
    </source>
</evidence>
<name>A0A0E9WYL1_ANGAN</name>